<dbReference type="OrthoDB" id="4848667at2759"/>
<proteinExistence type="predicted"/>
<feature type="region of interest" description="Disordered" evidence="1">
    <location>
        <begin position="248"/>
        <end position="278"/>
    </location>
</feature>
<name>A0A9Q8P7N8_PASFU</name>
<sequence>MGPTNYPPPSAVTTDATCSITSGQQLQDFLESDASLFSGSQATNAGTEGVELDFLDSLSFPDVPAYNPALETDYVNFDAFHRNGYPTIKDFSSSLPRSHDLGELESGFQGLLDESRISSIIDSMVESPLQDDRSACVTTSHRITCRGSLTHGKTCKCHIMWNKLYLIVTEPKLSQTTKLLPLDLVLFVEQVLQNNVEMMRHCSACESSKLPSVTGMGICIVASWIIETLYVALKSELELLGTSTTASNISRGRSEHNNAEPSGPSKEHDPNSCDPTGIPPSMDARNCLRVGTWTLPKELWALCMSAIVARRIERLQRLLMTVMSHGDQVAEAPAGFKVGHGIAQGICARAEILLGMIETWVARYHLRA</sequence>
<evidence type="ECO:0000313" key="2">
    <source>
        <dbReference type="EMBL" id="UJO16350.1"/>
    </source>
</evidence>
<evidence type="ECO:0000313" key="3">
    <source>
        <dbReference type="Proteomes" id="UP000756132"/>
    </source>
</evidence>
<dbReference type="RefSeq" id="XP_047760716.1">
    <property type="nucleotide sequence ID" value="XM_047904041.1"/>
</dbReference>
<dbReference type="KEGG" id="ffu:CLAFUR5_04893"/>
<keyword evidence="3" id="KW-1185">Reference proteome</keyword>
<dbReference type="AlphaFoldDB" id="A0A9Q8P7N8"/>
<reference evidence="2" key="2">
    <citation type="journal article" date="2022" name="Microb. Genom.">
        <title>A chromosome-scale genome assembly of the tomato pathogen Cladosporium fulvum reveals a compartmentalized genome architecture and the presence of a dispensable chromosome.</title>
        <authorList>
            <person name="Zaccaron A.Z."/>
            <person name="Chen L.H."/>
            <person name="Samaras A."/>
            <person name="Stergiopoulos I."/>
        </authorList>
    </citation>
    <scope>NUCLEOTIDE SEQUENCE</scope>
    <source>
        <strain evidence="2">Race5_Kim</strain>
    </source>
</reference>
<organism evidence="2 3">
    <name type="scientific">Passalora fulva</name>
    <name type="common">Tomato leaf mold</name>
    <name type="synonym">Cladosporium fulvum</name>
    <dbReference type="NCBI Taxonomy" id="5499"/>
    <lineage>
        <taxon>Eukaryota</taxon>
        <taxon>Fungi</taxon>
        <taxon>Dikarya</taxon>
        <taxon>Ascomycota</taxon>
        <taxon>Pezizomycotina</taxon>
        <taxon>Dothideomycetes</taxon>
        <taxon>Dothideomycetidae</taxon>
        <taxon>Mycosphaerellales</taxon>
        <taxon>Mycosphaerellaceae</taxon>
        <taxon>Fulvia</taxon>
    </lineage>
</organism>
<dbReference type="GeneID" id="71984771"/>
<protein>
    <submittedName>
        <fullName evidence="2">Uncharacterized protein</fullName>
    </submittedName>
</protein>
<accession>A0A9Q8P7N8</accession>
<evidence type="ECO:0000256" key="1">
    <source>
        <dbReference type="SAM" id="MobiDB-lite"/>
    </source>
</evidence>
<reference evidence="2" key="1">
    <citation type="submission" date="2021-12" db="EMBL/GenBank/DDBJ databases">
        <authorList>
            <person name="Zaccaron A."/>
            <person name="Stergiopoulos I."/>
        </authorList>
    </citation>
    <scope>NUCLEOTIDE SEQUENCE</scope>
    <source>
        <strain evidence="2">Race5_Kim</strain>
    </source>
</reference>
<dbReference type="EMBL" id="CP090166">
    <property type="protein sequence ID" value="UJO16350.1"/>
    <property type="molecule type" value="Genomic_DNA"/>
</dbReference>
<gene>
    <name evidence="2" type="ORF">CLAFUR5_04893</name>
</gene>
<dbReference type="Proteomes" id="UP000756132">
    <property type="component" value="Chromosome 4"/>
</dbReference>